<dbReference type="InterPro" id="IPR046346">
    <property type="entry name" value="Aminoacid_DH-like_N_sf"/>
</dbReference>
<dbReference type="EMBL" id="JADWYK010000007">
    <property type="protein sequence ID" value="MBG8554463.1"/>
    <property type="molecule type" value="Genomic_DNA"/>
</dbReference>
<dbReference type="Gene3D" id="3.40.50.720">
    <property type="entry name" value="NAD(P)-binding Rossmann-like Domain"/>
    <property type="match status" value="1"/>
</dbReference>
<organism evidence="4 5">
    <name type="scientific">Hymenobacter guriensis</name>
    <dbReference type="NCBI Taxonomy" id="2793065"/>
    <lineage>
        <taxon>Bacteria</taxon>
        <taxon>Pseudomonadati</taxon>
        <taxon>Bacteroidota</taxon>
        <taxon>Cytophagia</taxon>
        <taxon>Cytophagales</taxon>
        <taxon>Hymenobacteraceae</taxon>
        <taxon>Hymenobacter</taxon>
    </lineage>
</organism>
<proteinExistence type="inferred from homology"/>
<dbReference type="Pfam" id="PF02812">
    <property type="entry name" value="ELFV_dehydrog_N"/>
    <property type="match status" value="1"/>
</dbReference>
<dbReference type="Pfam" id="PF00208">
    <property type="entry name" value="ELFV_dehydrog"/>
    <property type="match status" value="1"/>
</dbReference>
<dbReference type="InterPro" id="IPR006097">
    <property type="entry name" value="Glu/Leu/Phe/Val/Trp_DH_dimer"/>
</dbReference>
<feature type="domain" description="Glutamate/phenylalanine/leucine/valine/L-tryptophan dehydrogenase C-terminal" evidence="3">
    <location>
        <begin position="181"/>
        <end position="408"/>
    </location>
</feature>
<evidence type="ECO:0000259" key="3">
    <source>
        <dbReference type="SMART" id="SM00839"/>
    </source>
</evidence>
<comment type="similarity">
    <text evidence="1">Belongs to the Glu/Leu/Phe/Val dehydrogenases family.</text>
</comment>
<evidence type="ECO:0000313" key="5">
    <source>
        <dbReference type="Proteomes" id="UP000601099"/>
    </source>
</evidence>
<protein>
    <submittedName>
        <fullName evidence="4">Amino acid dehydrogenase</fullName>
    </submittedName>
</protein>
<sequence>MRDLLAKFENKRPEIVFEWKDAETEAEGWVVINSLRGGAAGGGTRMRKGLDKREVESLAKTMEVKFTVSGPAIGGAKSGINFDPQDPRKRGVLERWYRAVIPLLKSYYGTGGDLNVDEIHDVIPITEDYGLWHPQEGVVNGHYRATEPQKIQKVGQLRQGVIKVVENEEFTPDRRRRYTVADLITGYGVAEAVRHYYKLWGGELTGKRAIIQGWGNVGAAAAYYLAQQGVRITGIIDRAGGLLKPEGFSFKEIRELFLRREGNALTADNLLSFEEINRQIWSSGAEIFIPAASSRLVAQSQVEQLIAAGLEVISCGANVPFQDPEIFFGPTGEYADQHVSVIPDFVANCGMARVFAYLMETNAEITDEAIFSDTSRIIRSALARTRQQGEQRTGLAMTSFELALRQLV</sequence>
<keyword evidence="2" id="KW-0560">Oxidoreductase</keyword>
<dbReference type="Proteomes" id="UP000601099">
    <property type="component" value="Unassembled WGS sequence"/>
</dbReference>
<accession>A0ABS0L303</accession>
<evidence type="ECO:0000313" key="4">
    <source>
        <dbReference type="EMBL" id="MBG8554463.1"/>
    </source>
</evidence>
<keyword evidence="5" id="KW-1185">Reference proteome</keyword>
<evidence type="ECO:0000256" key="2">
    <source>
        <dbReference type="ARBA" id="ARBA00023002"/>
    </source>
</evidence>
<evidence type="ECO:0000256" key="1">
    <source>
        <dbReference type="ARBA" id="ARBA00006382"/>
    </source>
</evidence>
<dbReference type="PANTHER" id="PTHR11606:SF13">
    <property type="entry name" value="GLUTAMATE DEHYDROGENASE 1, MITOCHONDRIAL"/>
    <property type="match status" value="1"/>
</dbReference>
<dbReference type="SMART" id="SM00839">
    <property type="entry name" value="ELFV_dehydrog"/>
    <property type="match status" value="1"/>
</dbReference>
<comment type="caution">
    <text evidence="4">The sequence shown here is derived from an EMBL/GenBank/DDBJ whole genome shotgun (WGS) entry which is preliminary data.</text>
</comment>
<dbReference type="PANTHER" id="PTHR11606">
    <property type="entry name" value="GLUTAMATE DEHYDROGENASE"/>
    <property type="match status" value="1"/>
</dbReference>
<dbReference type="RefSeq" id="WP_196955483.1">
    <property type="nucleotide sequence ID" value="NZ_JADWYK010000007.1"/>
</dbReference>
<gene>
    <name evidence="4" type="ORF">I5L79_12955</name>
</gene>
<dbReference type="InterPro" id="IPR006096">
    <property type="entry name" value="Glu/Leu/Phe/Val/Trp_DH_C"/>
</dbReference>
<dbReference type="InterPro" id="IPR036291">
    <property type="entry name" value="NAD(P)-bd_dom_sf"/>
</dbReference>
<dbReference type="SUPFAM" id="SSF53223">
    <property type="entry name" value="Aminoacid dehydrogenase-like, N-terminal domain"/>
    <property type="match status" value="1"/>
</dbReference>
<reference evidence="4 5" key="1">
    <citation type="submission" date="2020-11" db="EMBL/GenBank/DDBJ databases">
        <title>Hymenobacter sp.</title>
        <authorList>
            <person name="Kim M.K."/>
        </authorList>
    </citation>
    <scope>NUCLEOTIDE SEQUENCE [LARGE SCALE GENOMIC DNA]</scope>
    <source>
        <strain evidence="4 5">BT594</strain>
    </source>
</reference>
<dbReference type="SUPFAM" id="SSF51735">
    <property type="entry name" value="NAD(P)-binding Rossmann-fold domains"/>
    <property type="match status" value="1"/>
</dbReference>
<dbReference type="Gene3D" id="3.40.50.10860">
    <property type="entry name" value="Leucine Dehydrogenase, chain A, domain 1"/>
    <property type="match status" value="1"/>
</dbReference>
<name>A0ABS0L303_9BACT</name>